<comment type="pathway">
    <text evidence="3">Sphingolipid metabolism.</text>
</comment>
<comment type="pathway">
    <text evidence="2">Lipid metabolism; sphingolipid metabolism.</text>
</comment>
<evidence type="ECO:0000313" key="11">
    <source>
        <dbReference type="Proteomes" id="UP000238634"/>
    </source>
</evidence>
<dbReference type="GO" id="GO:0008120">
    <property type="term" value="F:ceramide glucosyltransferase activity"/>
    <property type="evidence" value="ECO:0007669"/>
    <property type="project" value="TreeGrafter"/>
</dbReference>
<organism evidence="10 11">
    <name type="scientific">Phormidesmis priestleyi ULC007</name>
    <dbReference type="NCBI Taxonomy" id="1920490"/>
    <lineage>
        <taxon>Bacteria</taxon>
        <taxon>Bacillati</taxon>
        <taxon>Cyanobacteriota</taxon>
        <taxon>Cyanophyceae</taxon>
        <taxon>Leptolyngbyales</taxon>
        <taxon>Leptolyngbyaceae</taxon>
        <taxon>Phormidesmis</taxon>
    </lineage>
</organism>
<proteinExistence type="predicted"/>
<sequence length="398" mass="44622">MTRLVESLDYLLFLPLFLCLSAIGYYGYAIYAAHRFFSQIDPIDPNFHPSVSILKPVCGSDRDAYKNLASFCGQDYPNYQIIFAVHDWADSGIDVIKQIIRDFPAIDIQLVVSDRAIGTNRKVSNVANAITKAHGEIILLADSDVYVEPNYLQQVVQPLNNPRVGVVTCLYRSITEGWLTELEALSSATEFLAGVLVSNELEGVKFAMGQTIVMRRSVLEEIGGFAAIADYLADDFQLGYLPTQAGYEGVLSHHIVDHVMATSTFVGALQRQLRWMVGIRASRPWGYLGLIFTYGTVASLWFLLITAGSLFGWIILIITWTMRLAMAWFIGVKSIRDPVAEKLLWLMPLRDLISFALWCYGFIGNTIKWRDHQFKLTRKGELVAYPSSLPEKVKSVIG</sequence>
<comment type="caution">
    <text evidence="10">The sequence shown here is derived from an EMBL/GenBank/DDBJ whole genome shotgun (WGS) entry which is preliminary data.</text>
</comment>
<evidence type="ECO:0000256" key="5">
    <source>
        <dbReference type="ARBA" id="ARBA00022679"/>
    </source>
</evidence>
<dbReference type="OrthoDB" id="9814255at2"/>
<gene>
    <name evidence="10" type="ORF">C7B65_20685</name>
</gene>
<feature type="transmembrane region" description="Helical" evidence="9">
    <location>
        <begin position="285"/>
        <end position="304"/>
    </location>
</feature>
<dbReference type="PANTHER" id="PTHR12726">
    <property type="entry name" value="CERAMIDE GLUCOSYLTRANSFERASE"/>
    <property type="match status" value="1"/>
</dbReference>
<evidence type="ECO:0000256" key="1">
    <source>
        <dbReference type="ARBA" id="ARBA00004141"/>
    </source>
</evidence>
<keyword evidence="5 10" id="KW-0808">Transferase</keyword>
<dbReference type="AlphaFoldDB" id="A0A2T1D8K7"/>
<name>A0A2T1D8K7_9CYAN</name>
<evidence type="ECO:0000256" key="3">
    <source>
        <dbReference type="ARBA" id="ARBA00004991"/>
    </source>
</evidence>
<keyword evidence="6 9" id="KW-0812">Transmembrane</keyword>
<dbReference type="Pfam" id="PF13506">
    <property type="entry name" value="Glyco_transf_21"/>
    <property type="match status" value="1"/>
</dbReference>
<evidence type="ECO:0000256" key="7">
    <source>
        <dbReference type="ARBA" id="ARBA00022989"/>
    </source>
</evidence>
<reference evidence="10 11" key="2">
    <citation type="submission" date="2018-03" db="EMBL/GenBank/DDBJ databases">
        <title>The ancient ancestry and fast evolution of plastids.</title>
        <authorList>
            <person name="Moore K.R."/>
            <person name="Magnabosco C."/>
            <person name="Momper L."/>
            <person name="Gold D.A."/>
            <person name="Bosak T."/>
            <person name="Fournier G.P."/>
        </authorList>
    </citation>
    <scope>NUCLEOTIDE SEQUENCE [LARGE SCALE GENOMIC DNA]</scope>
    <source>
        <strain evidence="10 11">ULC007</strain>
    </source>
</reference>
<dbReference type="EMBL" id="PVWG01000037">
    <property type="protein sequence ID" value="PSB16776.1"/>
    <property type="molecule type" value="Genomic_DNA"/>
</dbReference>
<keyword evidence="11" id="KW-1185">Reference proteome</keyword>
<dbReference type="InterPro" id="IPR029044">
    <property type="entry name" value="Nucleotide-diphossugar_trans"/>
</dbReference>
<comment type="subcellular location">
    <subcellularLocation>
        <location evidence="1">Membrane</location>
        <topology evidence="1">Multi-pass membrane protein</topology>
    </subcellularLocation>
</comment>
<feature type="transmembrane region" description="Helical" evidence="9">
    <location>
        <begin position="310"/>
        <end position="331"/>
    </location>
</feature>
<dbReference type="NCBIfam" id="TIGR03472">
    <property type="entry name" value="HpnI"/>
    <property type="match status" value="1"/>
</dbReference>
<dbReference type="GO" id="GO:0016020">
    <property type="term" value="C:membrane"/>
    <property type="evidence" value="ECO:0007669"/>
    <property type="project" value="UniProtKB-SubCell"/>
</dbReference>
<dbReference type="InterPro" id="IPR025993">
    <property type="entry name" value="Ceramide_glucosylTrfase"/>
</dbReference>
<evidence type="ECO:0000256" key="6">
    <source>
        <dbReference type="ARBA" id="ARBA00022692"/>
    </source>
</evidence>
<dbReference type="Proteomes" id="UP000238634">
    <property type="component" value="Unassembled WGS sequence"/>
</dbReference>
<dbReference type="PANTHER" id="PTHR12726:SF0">
    <property type="entry name" value="CERAMIDE GLUCOSYLTRANSFERASE"/>
    <property type="match status" value="1"/>
</dbReference>
<dbReference type="GO" id="GO:0006679">
    <property type="term" value="P:glucosylceramide biosynthetic process"/>
    <property type="evidence" value="ECO:0007669"/>
    <property type="project" value="TreeGrafter"/>
</dbReference>
<evidence type="ECO:0000256" key="4">
    <source>
        <dbReference type="ARBA" id="ARBA00022676"/>
    </source>
</evidence>
<evidence type="ECO:0000256" key="2">
    <source>
        <dbReference type="ARBA" id="ARBA00004760"/>
    </source>
</evidence>
<dbReference type="SUPFAM" id="SSF53448">
    <property type="entry name" value="Nucleotide-diphospho-sugar transferases"/>
    <property type="match status" value="1"/>
</dbReference>
<evidence type="ECO:0000256" key="9">
    <source>
        <dbReference type="SAM" id="Phobius"/>
    </source>
</evidence>
<keyword evidence="8 9" id="KW-0472">Membrane</keyword>
<reference evidence="10 11" key="1">
    <citation type="submission" date="2018-02" db="EMBL/GenBank/DDBJ databases">
        <authorList>
            <person name="Cohen D.B."/>
            <person name="Kent A.D."/>
        </authorList>
    </citation>
    <scope>NUCLEOTIDE SEQUENCE [LARGE SCALE GENOMIC DNA]</scope>
    <source>
        <strain evidence="10 11">ULC007</strain>
    </source>
</reference>
<dbReference type="CDD" id="cd02520">
    <property type="entry name" value="Glucosylceramide_synthase"/>
    <property type="match status" value="1"/>
</dbReference>
<dbReference type="Gene3D" id="3.90.550.10">
    <property type="entry name" value="Spore Coat Polysaccharide Biosynthesis Protein SpsA, Chain A"/>
    <property type="match status" value="1"/>
</dbReference>
<keyword evidence="7 9" id="KW-1133">Transmembrane helix</keyword>
<evidence type="ECO:0000313" key="10">
    <source>
        <dbReference type="EMBL" id="PSB16776.1"/>
    </source>
</evidence>
<protein>
    <submittedName>
        <fullName evidence="10">Glycosyl transferase</fullName>
    </submittedName>
</protein>
<feature type="transmembrane region" description="Helical" evidence="9">
    <location>
        <begin position="12"/>
        <end position="31"/>
    </location>
</feature>
<dbReference type="STRING" id="1920490.GCA_001895925_02380"/>
<accession>A0A2T1D8K7</accession>
<evidence type="ECO:0000256" key="8">
    <source>
        <dbReference type="ARBA" id="ARBA00023136"/>
    </source>
</evidence>
<keyword evidence="4" id="KW-0328">Glycosyltransferase</keyword>
<dbReference type="RefSeq" id="WP_073074586.1">
    <property type="nucleotide sequence ID" value="NZ_MPPI01000040.1"/>
</dbReference>
<dbReference type="InterPro" id="IPR017835">
    <property type="entry name" value="Hopen-assoc_HpnI"/>
</dbReference>